<dbReference type="InterPro" id="IPR016155">
    <property type="entry name" value="Mopterin_synth/thiamin_S_b"/>
</dbReference>
<reference evidence="1 2" key="1">
    <citation type="journal article" date="1999" name="DNA Res.">
        <title>Complete genome sequence of an aerobic hyper-thermophilic crenarchaeon, Aeropyrum pernix K1.</title>
        <authorList>
            <person name="Kawarabayasi Y."/>
            <person name="Hino Y."/>
            <person name="Horikawa H."/>
            <person name="Yamazaki S."/>
            <person name="Haikawa Y."/>
            <person name="Jin-no K."/>
            <person name="Takahashi M."/>
            <person name="Sekine M."/>
            <person name="Baba S."/>
            <person name="Ankai A."/>
            <person name="Kosugi H."/>
            <person name="Hosoyama A."/>
            <person name="Fukui S."/>
            <person name="Nagai Y."/>
            <person name="Nishijima K."/>
            <person name="Nakazawa H."/>
            <person name="Takamiya M."/>
            <person name="Masuda S."/>
            <person name="Funahashi T."/>
            <person name="Tanaka T."/>
            <person name="Kudoh Y."/>
            <person name="Yamazaki J."/>
            <person name="Kushida N."/>
            <person name="Oguchi A."/>
            <person name="Aoki K."/>
            <person name="Kubota K."/>
            <person name="Nakamura Y."/>
            <person name="Nomura N."/>
            <person name="Sako Y."/>
            <person name="Kikuchi H."/>
        </authorList>
    </citation>
    <scope>NUCLEOTIDE SEQUENCE [LARGE SCALE GENOMIC DNA]</scope>
    <source>
        <strain evidence="2">ATCC 700893 / DSM 11879 / JCM 9820 / NBRC 100138 / K1</strain>
    </source>
</reference>
<dbReference type="AlphaFoldDB" id="Q9YEH3"/>
<gene>
    <name evidence="1" type="ordered locus">APE_0603</name>
</gene>
<organism evidence="1 2">
    <name type="scientific">Aeropyrum pernix (strain ATCC 700893 / DSM 11879 / JCM 9820 / NBRC 100138 / K1)</name>
    <dbReference type="NCBI Taxonomy" id="272557"/>
    <lineage>
        <taxon>Archaea</taxon>
        <taxon>Thermoproteota</taxon>
        <taxon>Thermoprotei</taxon>
        <taxon>Desulfurococcales</taxon>
        <taxon>Desulfurococcaceae</taxon>
        <taxon>Aeropyrum</taxon>
    </lineage>
</organism>
<dbReference type="Proteomes" id="UP000002518">
    <property type="component" value="Chromosome"/>
</dbReference>
<dbReference type="PIR" id="E72646">
    <property type="entry name" value="E72646"/>
</dbReference>
<dbReference type="SUPFAM" id="SSF54285">
    <property type="entry name" value="MoaD/ThiS"/>
    <property type="match status" value="1"/>
</dbReference>
<dbReference type="Pfam" id="PF02391">
    <property type="entry name" value="MoaE"/>
    <property type="match status" value="1"/>
</dbReference>
<dbReference type="GeneID" id="1444755"/>
<dbReference type="KEGG" id="ape:APE_0603"/>
<sequence>MSSGWVELRLYTILKDAAGAETVRVPCPPGGVTLGEALREAARTSGGLERALDAVSWEVYGLLDDGSRLALEDRVACGSRVHVIPPPSGGGVVVEARLLKPGEPVDIASLVARAASASPANGAVAVFVGTVKSVVGGVRVEKLFYEAAWGVAERVIESILREEAGANGLSAAIVYHYTGERRPGETTIVAVVAGASRGNVYPGLQRVVDRVKREAPIWKVEYREGGVKAYILGDRVVTLVHPGRRPRAS</sequence>
<evidence type="ECO:0000313" key="1">
    <source>
        <dbReference type="EMBL" id="BAA79573.1"/>
    </source>
</evidence>
<dbReference type="GO" id="GO:0006777">
    <property type="term" value="P:Mo-molybdopterin cofactor biosynthetic process"/>
    <property type="evidence" value="ECO:0007669"/>
    <property type="project" value="InterPro"/>
</dbReference>
<name>Q9YEH3_AERPE</name>
<dbReference type="InterPro" id="IPR036563">
    <property type="entry name" value="MoaE_sf"/>
</dbReference>
<dbReference type="CDD" id="cd00756">
    <property type="entry name" value="MoaE"/>
    <property type="match status" value="1"/>
</dbReference>
<protein>
    <submittedName>
        <fullName evidence="1">Molybdopterin converting factor</fullName>
    </submittedName>
</protein>
<keyword evidence="2" id="KW-1185">Reference proteome</keyword>
<accession>Q9YEH3</accession>
<dbReference type="eggNOG" id="arCOG00536">
    <property type="taxonomic scope" value="Archaea"/>
</dbReference>
<dbReference type="RefSeq" id="WP_010865859.1">
    <property type="nucleotide sequence ID" value="NC_000854.2"/>
</dbReference>
<dbReference type="EMBL" id="BA000002">
    <property type="protein sequence ID" value="BAA79573.1"/>
    <property type="molecule type" value="Genomic_DNA"/>
</dbReference>
<dbReference type="EnsemblBacteria" id="BAA79573">
    <property type="protein sequence ID" value="BAA79573"/>
    <property type="gene ID" value="APE_0603"/>
</dbReference>
<dbReference type="SUPFAM" id="SSF54690">
    <property type="entry name" value="Molybdopterin synthase subunit MoaE"/>
    <property type="match status" value="1"/>
</dbReference>
<dbReference type="eggNOG" id="arCOG00534">
    <property type="taxonomic scope" value="Archaea"/>
</dbReference>
<dbReference type="Gene3D" id="3.10.20.30">
    <property type="match status" value="1"/>
</dbReference>
<proteinExistence type="predicted"/>
<dbReference type="InterPro" id="IPR012675">
    <property type="entry name" value="Beta-grasp_dom_sf"/>
</dbReference>
<dbReference type="InterPro" id="IPR003448">
    <property type="entry name" value="Mopterin_biosynth_MoaE"/>
</dbReference>
<dbReference type="Gene3D" id="3.90.1170.40">
    <property type="entry name" value="Molybdopterin biosynthesis MoaE subunit"/>
    <property type="match status" value="1"/>
</dbReference>
<dbReference type="PANTHER" id="PTHR23404">
    <property type="entry name" value="MOLYBDOPTERIN SYNTHASE RELATED"/>
    <property type="match status" value="1"/>
</dbReference>
<evidence type="ECO:0000313" key="2">
    <source>
        <dbReference type="Proteomes" id="UP000002518"/>
    </source>
</evidence>
<dbReference type="STRING" id="272557.APE_0603"/>